<gene>
    <name evidence="1" type="ORF">P5G62_024600</name>
</gene>
<dbReference type="Gene3D" id="3.30.1240.10">
    <property type="match status" value="1"/>
</dbReference>
<dbReference type="NCBIfam" id="TIGR01484">
    <property type="entry name" value="HAD-SF-IIB"/>
    <property type="match status" value="1"/>
</dbReference>
<dbReference type="SFLD" id="SFLDG01140">
    <property type="entry name" value="C2.B:_Phosphomannomutase_and_P"/>
    <property type="match status" value="1"/>
</dbReference>
<protein>
    <submittedName>
        <fullName evidence="1">Cof-type HAD-IIB family hydrolase</fullName>
        <ecNumber evidence="1">3.1.3.-</ecNumber>
    </submittedName>
</protein>
<dbReference type="InterPro" id="IPR036412">
    <property type="entry name" value="HAD-like_sf"/>
</dbReference>
<dbReference type="CDD" id="cd07516">
    <property type="entry name" value="HAD_Pase"/>
    <property type="match status" value="1"/>
</dbReference>
<dbReference type="SUPFAM" id="SSF56784">
    <property type="entry name" value="HAD-like"/>
    <property type="match status" value="1"/>
</dbReference>
<evidence type="ECO:0000313" key="1">
    <source>
        <dbReference type="EMBL" id="MFB3170293.1"/>
    </source>
</evidence>
<dbReference type="EC" id="3.1.3.-" evidence="1"/>
<dbReference type="SFLD" id="SFLDS00003">
    <property type="entry name" value="Haloacid_Dehalogenase"/>
    <property type="match status" value="1"/>
</dbReference>
<dbReference type="RefSeq" id="WP_306076636.1">
    <property type="nucleotide sequence ID" value="NZ_JAROBZ020000003.1"/>
</dbReference>
<dbReference type="Pfam" id="PF08282">
    <property type="entry name" value="Hydrolase_3"/>
    <property type="match status" value="1"/>
</dbReference>
<accession>A0ABV4YZZ8</accession>
<proteinExistence type="predicted"/>
<dbReference type="Proteomes" id="UP001241748">
    <property type="component" value="Unassembled WGS sequence"/>
</dbReference>
<evidence type="ECO:0000313" key="2">
    <source>
        <dbReference type="Proteomes" id="UP001241748"/>
    </source>
</evidence>
<keyword evidence="2" id="KW-1185">Reference proteome</keyword>
<dbReference type="Gene3D" id="3.40.50.1000">
    <property type="entry name" value="HAD superfamily/HAD-like"/>
    <property type="match status" value="1"/>
</dbReference>
<dbReference type="PROSITE" id="PS01229">
    <property type="entry name" value="COF_2"/>
    <property type="match status" value="1"/>
</dbReference>
<dbReference type="PANTHER" id="PTHR10000">
    <property type="entry name" value="PHOSPHOSERINE PHOSPHATASE"/>
    <property type="match status" value="1"/>
</dbReference>
<dbReference type="NCBIfam" id="TIGR00099">
    <property type="entry name" value="Cof-subfamily"/>
    <property type="match status" value="1"/>
</dbReference>
<dbReference type="PANTHER" id="PTHR10000:SF8">
    <property type="entry name" value="HAD SUPERFAMILY HYDROLASE-LIKE, TYPE 3"/>
    <property type="match status" value="1"/>
</dbReference>
<sequence length="287" mass="31847">MMAYKLLATDLDGTLLNENREIDRENIQAIHEFREQGGRVVICSGRSPLSTRWIANTIGLQGEPIIAYNGAIILDENGEISEQAVFEHDHLLSFWELCEGEDFYAHFYEGDTLLVPKETKWNKNWIENNIPSLEKTGGRAVDLEKFRGQCQVKMVDDFYRYIKSNQPDITKIAVFDEEGRLADFSKVIGNQVGGMEVSSSLNFLNLEISPSGVSKASSLLKLSEKYDIPISQMAAIGDNYNDSLMLSTAGLGIAMGNAPDEVKALADQVTGSNQEAGVAQAIRRYLL</sequence>
<reference evidence="1 2" key="1">
    <citation type="submission" date="2024-05" db="EMBL/GenBank/DDBJ databases">
        <authorList>
            <person name="Venkateswaran K."/>
        </authorList>
    </citation>
    <scope>NUCLEOTIDE SEQUENCE [LARGE SCALE GENOMIC DNA]</scope>
    <source>
        <strain evidence="1 2">179-C4-2-HS</strain>
    </source>
</reference>
<dbReference type="EMBL" id="JAROBZ020000003">
    <property type="protein sequence ID" value="MFB3170293.1"/>
    <property type="molecule type" value="Genomic_DNA"/>
</dbReference>
<organism evidence="1 2">
    <name type="scientific">Neobacillus driksii</name>
    <dbReference type="NCBI Taxonomy" id="3035913"/>
    <lineage>
        <taxon>Bacteria</taxon>
        <taxon>Bacillati</taxon>
        <taxon>Bacillota</taxon>
        <taxon>Bacilli</taxon>
        <taxon>Bacillales</taxon>
        <taxon>Bacillaceae</taxon>
        <taxon>Neobacillus</taxon>
    </lineage>
</organism>
<dbReference type="InterPro" id="IPR000150">
    <property type="entry name" value="Cof"/>
</dbReference>
<comment type="caution">
    <text evidence="1">The sequence shown here is derived from an EMBL/GenBank/DDBJ whole genome shotgun (WGS) entry which is preliminary data.</text>
</comment>
<keyword evidence="1" id="KW-0378">Hydrolase</keyword>
<dbReference type="SFLD" id="SFLDG01144">
    <property type="entry name" value="C2.B.4:_PGP_Like"/>
    <property type="match status" value="1"/>
</dbReference>
<dbReference type="InterPro" id="IPR023214">
    <property type="entry name" value="HAD_sf"/>
</dbReference>
<dbReference type="PROSITE" id="PS01228">
    <property type="entry name" value="COF_1"/>
    <property type="match status" value="1"/>
</dbReference>
<name>A0ABV4YZZ8_9BACI</name>
<dbReference type="InterPro" id="IPR006379">
    <property type="entry name" value="HAD-SF_hydro_IIB"/>
</dbReference>
<dbReference type="GO" id="GO:0016787">
    <property type="term" value="F:hydrolase activity"/>
    <property type="evidence" value="ECO:0007669"/>
    <property type="project" value="UniProtKB-KW"/>
</dbReference>